<comment type="caution">
    <text evidence="3">The sequence shown here is derived from an EMBL/GenBank/DDBJ whole genome shotgun (WGS) entry which is preliminary data.</text>
</comment>
<evidence type="ECO:0000259" key="2">
    <source>
        <dbReference type="PROSITE" id="PS50894"/>
    </source>
</evidence>
<evidence type="ECO:0000313" key="3">
    <source>
        <dbReference type="EMBL" id="RXZ62006.1"/>
    </source>
</evidence>
<dbReference type="AlphaFoldDB" id="A0A4V1QVA8"/>
<protein>
    <submittedName>
        <fullName evidence="3">Hpt domain-containing protein</fullName>
    </submittedName>
</protein>
<dbReference type="InterPro" id="IPR036641">
    <property type="entry name" value="HPT_dom_sf"/>
</dbReference>
<evidence type="ECO:0000313" key="4">
    <source>
        <dbReference type="Proteomes" id="UP000291269"/>
    </source>
</evidence>
<gene>
    <name evidence="3" type="ORF">ESZ91_06345</name>
</gene>
<dbReference type="GO" id="GO:0000160">
    <property type="term" value="P:phosphorelay signal transduction system"/>
    <property type="evidence" value="ECO:0007669"/>
    <property type="project" value="InterPro"/>
</dbReference>
<keyword evidence="1" id="KW-0597">Phosphoprotein</keyword>
<dbReference type="SUPFAM" id="SSF47226">
    <property type="entry name" value="Histidine-containing phosphotransfer domain, HPT domain"/>
    <property type="match status" value="1"/>
</dbReference>
<dbReference type="Pfam" id="PF01627">
    <property type="entry name" value="Hpt"/>
    <property type="match status" value="1"/>
</dbReference>
<accession>A0A4V1QVA8</accession>
<dbReference type="OrthoDB" id="1669200at2"/>
<dbReference type="CDD" id="cd00088">
    <property type="entry name" value="HPT"/>
    <property type="match status" value="1"/>
</dbReference>
<proteinExistence type="predicted"/>
<dbReference type="Gene3D" id="1.20.120.160">
    <property type="entry name" value="HPT domain"/>
    <property type="match status" value="1"/>
</dbReference>
<keyword evidence="4" id="KW-1185">Reference proteome</keyword>
<reference evidence="3 4" key="1">
    <citation type="journal article" date="2019" name="Gut">
        <title>Antibiotics-induced monodominance of a novel gut bacterial order.</title>
        <authorList>
            <person name="Hildebrand F."/>
            <person name="Moitinho-Silva L."/>
            <person name="Blasche S."/>
            <person name="Jahn M.T."/>
            <person name="Gossmann T.I."/>
            <person name="Heuerta-Cepas J."/>
            <person name="Hercog R."/>
            <person name="Luetge M."/>
            <person name="Bahram M."/>
            <person name="Pryszlak A."/>
            <person name="Alves R.J."/>
            <person name="Waszak S.M."/>
            <person name="Zhu A."/>
            <person name="Ye L."/>
            <person name="Costea P.I."/>
            <person name="Aalvink S."/>
            <person name="Belzer C."/>
            <person name="Forslund S.K."/>
            <person name="Sunagawa S."/>
            <person name="Hentschel U."/>
            <person name="Merten C."/>
            <person name="Patil K.R."/>
            <person name="Benes V."/>
            <person name="Bork P."/>
        </authorList>
    </citation>
    <scope>NUCLEOTIDE SEQUENCE [LARGE SCALE GENOMIC DNA]</scope>
    <source>
        <strain evidence="3 4">HDS1380</strain>
    </source>
</reference>
<dbReference type="EMBL" id="SDOZ01000002">
    <property type="protein sequence ID" value="RXZ62006.1"/>
    <property type="molecule type" value="Genomic_DNA"/>
</dbReference>
<name>A0A4V1QVA8_9FIRM</name>
<dbReference type="RefSeq" id="WP_129225253.1">
    <property type="nucleotide sequence ID" value="NZ_SDOZ01000002.1"/>
</dbReference>
<dbReference type="Proteomes" id="UP000291269">
    <property type="component" value="Unassembled WGS sequence"/>
</dbReference>
<sequence length="120" mass="13499">MSDFRQIFEAYGGDYTATIKRFVGNEKMYLRILNMLFADENLQNLQDSVEQEDWDGAFAAAHTLKGVTGNLGLQPLYAAVCAIVEPLRSKEKADYRTLYANIAAEFSRAERLRDALRGGI</sequence>
<evidence type="ECO:0000256" key="1">
    <source>
        <dbReference type="PROSITE-ProRule" id="PRU00110"/>
    </source>
</evidence>
<dbReference type="PROSITE" id="PS50894">
    <property type="entry name" value="HPT"/>
    <property type="match status" value="1"/>
</dbReference>
<organism evidence="3 4">
    <name type="scientific">Candidatus Borkfalkia ceftriaxoniphila</name>
    <dbReference type="NCBI Taxonomy" id="2508949"/>
    <lineage>
        <taxon>Bacteria</taxon>
        <taxon>Bacillati</taxon>
        <taxon>Bacillota</taxon>
        <taxon>Clostridia</taxon>
        <taxon>Christensenellales</taxon>
        <taxon>Christensenellaceae</taxon>
        <taxon>Candidatus Borkfalkia</taxon>
    </lineage>
</organism>
<feature type="modified residue" description="Phosphohistidine" evidence="1">
    <location>
        <position position="62"/>
    </location>
</feature>
<dbReference type="InterPro" id="IPR008207">
    <property type="entry name" value="Sig_transdc_His_kin_Hpt_dom"/>
</dbReference>
<feature type="domain" description="HPt" evidence="2">
    <location>
        <begin position="23"/>
        <end position="116"/>
    </location>
</feature>